<dbReference type="InterPro" id="IPR029063">
    <property type="entry name" value="SAM-dependent_MTases_sf"/>
</dbReference>
<accession>A0ABS5XV47</accession>
<keyword evidence="3" id="KW-0808">Transferase</keyword>
<dbReference type="PRINTS" id="PR00507">
    <property type="entry name" value="N12N6MTFRASE"/>
</dbReference>
<evidence type="ECO:0000313" key="8">
    <source>
        <dbReference type="Proteomes" id="UP000740605"/>
    </source>
</evidence>
<dbReference type="SUPFAM" id="SSF53335">
    <property type="entry name" value="S-adenosyl-L-methionine-dependent methyltransferases"/>
    <property type="match status" value="1"/>
</dbReference>
<comment type="catalytic activity">
    <reaction evidence="4">
        <text>a 2'-deoxyadenosine in DNA + S-adenosyl-L-methionine = an N(6)-methyl-2'-deoxyadenosine in DNA + S-adenosyl-L-homocysteine + H(+)</text>
        <dbReference type="Rhea" id="RHEA:15197"/>
        <dbReference type="Rhea" id="RHEA-COMP:12418"/>
        <dbReference type="Rhea" id="RHEA-COMP:12419"/>
        <dbReference type="ChEBI" id="CHEBI:15378"/>
        <dbReference type="ChEBI" id="CHEBI:57856"/>
        <dbReference type="ChEBI" id="CHEBI:59789"/>
        <dbReference type="ChEBI" id="CHEBI:90615"/>
        <dbReference type="ChEBI" id="CHEBI:90616"/>
        <dbReference type="EC" id="2.1.1.72"/>
    </reaction>
</comment>
<evidence type="ECO:0000256" key="3">
    <source>
        <dbReference type="ARBA" id="ARBA00022679"/>
    </source>
</evidence>
<evidence type="ECO:0000256" key="4">
    <source>
        <dbReference type="ARBA" id="ARBA00047942"/>
    </source>
</evidence>
<dbReference type="InterPro" id="IPR041635">
    <property type="entry name" value="Type_ISP_LLaBIII_C"/>
</dbReference>
<evidence type="ECO:0000313" key="7">
    <source>
        <dbReference type="EMBL" id="MBT8798416.1"/>
    </source>
</evidence>
<dbReference type="GO" id="GO:0032259">
    <property type="term" value="P:methylation"/>
    <property type="evidence" value="ECO:0007669"/>
    <property type="project" value="UniProtKB-KW"/>
</dbReference>
<dbReference type="RefSeq" id="WP_215487649.1">
    <property type="nucleotide sequence ID" value="NZ_BAAAPJ010000006.1"/>
</dbReference>
<organism evidence="7 8">
    <name type="scientific">Microbacterium flavum</name>
    <dbReference type="NCBI Taxonomy" id="415216"/>
    <lineage>
        <taxon>Bacteria</taxon>
        <taxon>Bacillati</taxon>
        <taxon>Actinomycetota</taxon>
        <taxon>Actinomycetes</taxon>
        <taxon>Micrococcales</taxon>
        <taxon>Microbacteriaceae</taxon>
        <taxon>Microbacterium</taxon>
    </lineage>
</organism>
<dbReference type="EC" id="2.1.1.72" evidence="1"/>
<evidence type="ECO:0000256" key="2">
    <source>
        <dbReference type="ARBA" id="ARBA00022603"/>
    </source>
</evidence>
<feature type="domain" description="DNA methylase adenine-specific" evidence="5">
    <location>
        <begin position="125"/>
        <end position="307"/>
    </location>
</feature>
<sequence>MLRSEVEYELTQGAKTLRATAKDWRNLLFPTADDKQFADGYAQAVTFGLLIARAKGISIEQDTDHIGKELGSTNSLIGRALQVLGSVAESESGLKGVVDTSKRVLSAVDWQKIEKGSRRDAWLFFYEDFLATYDNTLRRKTGSYYTPIPVVRSMTRLTDDAVQSLLGLPAGLADDSVTLIDPAMGTGAFLLETLRLVAARSAADYGLAAQGAALTAHLSKVIGFEIQLGPYAVSQLRLLAELAALGSDASVDKLRTYVADTLSDPHAEFDAMGQFYQPIAESRRQADRIKREEQILVVLGNPPYKDKAKGRGGWIEDGAHGFVPLDDYTPPKEWKLGPHVKQLRNLYVFFWRWATWKVFDSAPPGSPGVVTFITAAGFLDGDGFQKMRAKMREQATDLFVIDCSPEGLQPAVNTRIFEGVQQPVCIVIAVRRPGGTDAPATVKTRSLSPGDRSNKFSELESITLDDDGWTLASDNPRAPFTAVGDDSWTRHPLLEDLFVYDGSGVMPGRTWVIAPDVTSLTKRVTALQGEKDVVRQRELFSEGAGLKVDKALKEALPGFALRGKSIGADDSAEAPVRYAVRSLDREWIIPDKRVLNRPNPTLWASASDAQVFITAPNVDPPREGPALTVSATPPDMHHYSGRGGRVYPMWADAAATQTNLRAEVITTLESIYGRPVGTEEIVAYIVGVASHAGYVEAFAHSLTTPGVRVPFTTDVALFERAVTLGRKSVWYQTYGLRMQQFDHSTSTSGVPRLSNDRAPQNIVAIPSTEAGFPNTLDYDAETERLSVGEGVIARVTPAMRSYSVDRMPVLDRWFSSRRADRSRPVIGDRRVSDLMNVQSDHWLSDYTADLIDLLNVIGLLVNLKEDQASLLTEILAGDCVDGLAGLGENASTATPAAKISAKRLRAEQAGQMGFEFNELDSSD</sequence>
<evidence type="ECO:0000256" key="1">
    <source>
        <dbReference type="ARBA" id="ARBA00011900"/>
    </source>
</evidence>
<name>A0ABS5XV47_9MICO</name>
<comment type="caution">
    <text evidence="7">The sequence shown here is derived from an EMBL/GenBank/DDBJ whole genome shotgun (WGS) entry which is preliminary data.</text>
</comment>
<proteinExistence type="predicted"/>
<feature type="domain" description="Type ISP restriction-modification enzyme LLaBIII C-terminal specificity" evidence="6">
    <location>
        <begin position="496"/>
        <end position="822"/>
    </location>
</feature>
<dbReference type="PANTHER" id="PTHR33841:SF1">
    <property type="entry name" value="DNA METHYLTRANSFERASE A"/>
    <property type="match status" value="1"/>
</dbReference>
<dbReference type="Gene3D" id="3.40.50.150">
    <property type="entry name" value="Vaccinia Virus protein VP39"/>
    <property type="match status" value="1"/>
</dbReference>
<dbReference type="InterPro" id="IPR050953">
    <property type="entry name" value="N4_N6_ade-DNA_methylase"/>
</dbReference>
<gene>
    <name evidence="7" type="ORF">J0P97_10070</name>
</gene>
<keyword evidence="8" id="KW-1185">Reference proteome</keyword>
<dbReference type="PANTHER" id="PTHR33841">
    <property type="entry name" value="DNA METHYLTRANSFERASE YEEA-RELATED"/>
    <property type="match status" value="1"/>
</dbReference>
<keyword evidence="2 7" id="KW-0489">Methyltransferase</keyword>
<dbReference type="Pfam" id="PF02384">
    <property type="entry name" value="N6_Mtase"/>
    <property type="match status" value="1"/>
</dbReference>
<protein>
    <recommendedName>
        <fullName evidence="1">site-specific DNA-methyltransferase (adenine-specific)</fullName>
        <ecNumber evidence="1">2.1.1.72</ecNumber>
    </recommendedName>
</protein>
<dbReference type="Pfam" id="PF18135">
    <property type="entry name" value="Type_ISP_C"/>
    <property type="match status" value="1"/>
</dbReference>
<dbReference type="InterPro" id="IPR003356">
    <property type="entry name" value="DNA_methylase_A-5"/>
</dbReference>
<reference evidence="7 8" key="1">
    <citation type="submission" date="2021-03" db="EMBL/GenBank/DDBJ databases">
        <title>Microbacterium pauli sp. nov., isolated from microfiltered milk.</title>
        <authorList>
            <person name="Bellassi P."/>
            <person name="Fontana A."/>
            <person name="Callegari M.L."/>
            <person name="Lorenzo M."/>
            <person name="Cappa F."/>
        </authorList>
    </citation>
    <scope>NUCLEOTIDE SEQUENCE [LARGE SCALE GENOMIC DNA]</scope>
    <source>
        <strain evidence="7 8">DSM 18909</strain>
    </source>
</reference>
<evidence type="ECO:0000259" key="5">
    <source>
        <dbReference type="Pfam" id="PF02384"/>
    </source>
</evidence>
<dbReference type="EMBL" id="JAFLHG010000008">
    <property type="protein sequence ID" value="MBT8798416.1"/>
    <property type="molecule type" value="Genomic_DNA"/>
</dbReference>
<dbReference type="GO" id="GO:0008168">
    <property type="term" value="F:methyltransferase activity"/>
    <property type="evidence" value="ECO:0007669"/>
    <property type="project" value="UniProtKB-KW"/>
</dbReference>
<evidence type="ECO:0000259" key="6">
    <source>
        <dbReference type="Pfam" id="PF18135"/>
    </source>
</evidence>
<dbReference type="Proteomes" id="UP000740605">
    <property type="component" value="Unassembled WGS sequence"/>
</dbReference>